<proteinExistence type="predicted"/>
<name>X1C3R5_9ZZZZ</name>
<organism evidence="1">
    <name type="scientific">marine sediment metagenome</name>
    <dbReference type="NCBI Taxonomy" id="412755"/>
    <lineage>
        <taxon>unclassified sequences</taxon>
        <taxon>metagenomes</taxon>
        <taxon>ecological metagenomes</taxon>
    </lineage>
</organism>
<dbReference type="EMBL" id="BART01025591">
    <property type="protein sequence ID" value="GAH02731.1"/>
    <property type="molecule type" value="Genomic_DNA"/>
</dbReference>
<dbReference type="AlphaFoldDB" id="X1C3R5"/>
<evidence type="ECO:0000313" key="1">
    <source>
        <dbReference type="EMBL" id="GAH02731.1"/>
    </source>
</evidence>
<feature type="non-terminal residue" evidence="1">
    <location>
        <position position="252"/>
    </location>
</feature>
<gene>
    <name evidence="1" type="ORF">S01H4_45901</name>
</gene>
<reference evidence="1" key="1">
    <citation type="journal article" date="2014" name="Front. Microbiol.">
        <title>High frequency of phylogenetically diverse reductive dehalogenase-homologous genes in deep subseafloor sedimentary metagenomes.</title>
        <authorList>
            <person name="Kawai M."/>
            <person name="Futagami T."/>
            <person name="Toyoda A."/>
            <person name="Takaki Y."/>
            <person name="Nishi S."/>
            <person name="Hori S."/>
            <person name="Arai W."/>
            <person name="Tsubouchi T."/>
            <person name="Morono Y."/>
            <person name="Uchiyama I."/>
            <person name="Ito T."/>
            <person name="Fujiyama A."/>
            <person name="Inagaki F."/>
            <person name="Takami H."/>
        </authorList>
    </citation>
    <scope>NUCLEOTIDE SEQUENCE</scope>
    <source>
        <strain evidence="1">Expedition CK06-06</strain>
    </source>
</reference>
<sequence>MKIFILLLVFTAFGYADEDGVVFYISNEFGMTLEEIGWYRKDEFSHILKVEQDASGEIRTLYASGVEIKRWEKNSIGERVYDHKQITEARIIDNSGRVIEEQIYSEGSLESKTVFHYSNPGLSYAETYDGNDILLYHDEYILSSRGELRGVERTWADGGTQKLSLTTGGGKIYREYHSVPGKEIIHRFDPSGKLYSRELWQDDQMLSRKRIDYAEGMDLPVFSEEIHYDTGKKIRKQFDEEGRLLKEIVEQD</sequence>
<comment type="caution">
    <text evidence="1">The sequence shown here is derived from an EMBL/GenBank/DDBJ whole genome shotgun (WGS) entry which is preliminary data.</text>
</comment>
<protein>
    <submittedName>
        <fullName evidence="1">Uncharacterized protein</fullName>
    </submittedName>
</protein>
<accession>X1C3R5</accession>